<dbReference type="OrthoDB" id="2415966at2759"/>
<evidence type="ECO:0000313" key="3">
    <source>
        <dbReference type="EMBL" id="KAF3842796.1"/>
    </source>
</evidence>
<evidence type="ECO:0000256" key="2">
    <source>
        <dbReference type="SAM" id="Phobius"/>
    </source>
</evidence>
<evidence type="ECO:0000256" key="1">
    <source>
        <dbReference type="SAM" id="MobiDB-lite"/>
    </source>
</evidence>
<dbReference type="Proteomes" id="UP000518266">
    <property type="component" value="Unassembled WGS sequence"/>
</dbReference>
<name>A0A7J5Y091_DISMA</name>
<dbReference type="EMBL" id="JAAKFY010000018">
    <property type="protein sequence ID" value="KAF3842796.1"/>
    <property type="molecule type" value="Genomic_DNA"/>
</dbReference>
<gene>
    <name evidence="3" type="ORF">F7725_001645</name>
</gene>
<sequence>MAKLELLRIVTFLLQGDKRVLGCIDCTHIPISACLGDNEGDYVNRKSLHSLNIQASCDHRSHEACKSSQALRQSGLGQSMTQGSSLSLHCVTNSSRVWQLYILIVLCFLSCLLCTYYGNVPLSSGHFSGVLLGDRVAPERDFRIITACVVLHNIATMRKERAPPANPQPPDVVDPITLDYPTGRAPFLKEKEKKT</sequence>
<accession>A0A7J5Y091</accession>
<keyword evidence="2" id="KW-0812">Transmembrane</keyword>
<keyword evidence="2" id="KW-0472">Membrane</keyword>
<proteinExistence type="predicted"/>
<reference evidence="3 4" key="1">
    <citation type="submission" date="2020-03" db="EMBL/GenBank/DDBJ databases">
        <title>Dissostichus mawsoni Genome sequencing and assembly.</title>
        <authorList>
            <person name="Park H."/>
        </authorList>
    </citation>
    <scope>NUCLEOTIDE SEQUENCE [LARGE SCALE GENOMIC DNA]</scope>
    <source>
        <strain evidence="3">DM0001</strain>
        <tissue evidence="3">Muscle</tissue>
    </source>
</reference>
<feature type="region of interest" description="Disordered" evidence="1">
    <location>
        <begin position="160"/>
        <end position="195"/>
    </location>
</feature>
<dbReference type="AlphaFoldDB" id="A0A7J5Y091"/>
<keyword evidence="2" id="KW-1133">Transmembrane helix</keyword>
<organism evidence="3 4">
    <name type="scientific">Dissostichus mawsoni</name>
    <name type="common">Antarctic cod</name>
    <dbReference type="NCBI Taxonomy" id="36200"/>
    <lineage>
        <taxon>Eukaryota</taxon>
        <taxon>Metazoa</taxon>
        <taxon>Chordata</taxon>
        <taxon>Craniata</taxon>
        <taxon>Vertebrata</taxon>
        <taxon>Euteleostomi</taxon>
        <taxon>Actinopterygii</taxon>
        <taxon>Neopterygii</taxon>
        <taxon>Teleostei</taxon>
        <taxon>Neoteleostei</taxon>
        <taxon>Acanthomorphata</taxon>
        <taxon>Eupercaria</taxon>
        <taxon>Perciformes</taxon>
        <taxon>Notothenioidei</taxon>
        <taxon>Nototheniidae</taxon>
        <taxon>Dissostichus</taxon>
    </lineage>
</organism>
<feature type="transmembrane region" description="Helical" evidence="2">
    <location>
        <begin position="98"/>
        <end position="118"/>
    </location>
</feature>
<protein>
    <submittedName>
        <fullName evidence="3">Uncharacterized protein</fullName>
    </submittedName>
</protein>
<comment type="caution">
    <text evidence="3">The sequence shown here is derived from an EMBL/GenBank/DDBJ whole genome shotgun (WGS) entry which is preliminary data.</text>
</comment>
<keyword evidence="4" id="KW-1185">Reference proteome</keyword>
<evidence type="ECO:0000313" key="4">
    <source>
        <dbReference type="Proteomes" id="UP000518266"/>
    </source>
</evidence>